<feature type="transmembrane region" description="Helical" evidence="1">
    <location>
        <begin position="29"/>
        <end position="55"/>
    </location>
</feature>
<proteinExistence type="predicted"/>
<name>M1URP9_9CORY</name>
<keyword evidence="3" id="KW-1185">Reference proteome</keyword>
<evidence type="ECO:0000256" key="1">
    <source>
        <dbReference type="SAM" id="Phobius"/>
    </source>
</evidence>
<dbReference type="AlphaFoldDB" id="M1URP9"/>
<evidence type="ECO:0008006" key="4">
    <source>
        <dbReference type="Google" id="ProtNLM"/>
    </source>
</evidence>
<keyword evidence="1" id="KW-0472">Membrane</keyword>
<dbReference type="OrthoDB" id="4420230at2"/>
<accession>M1URP9</accession>
<dbReference type="EMBL" id="CP004354">
    <property type="protein sequence ID" value="AGG65717.1"/>
    <property type="molecule type" value="Genomic_DNA"/>
</dbReference>
<dbReference type="PATRIC" id="fig|1121353.3.peg.271"/>
<organism evidence="2 3">
    <name type="scientific">Corynebacterium callunae DSM 20147</name>
    <dbReference type="NCBI Taxonomy" id="1121353"/>
    <lineage>
        <taxon>Bacteria</taxon>
        <taxon>Bacillati</taxon>
        <taxon>Actinomycetota</taxon>
        <taxon>Actinomycetes</taxon>
        <taxon>Mycobacteriales</taxon>
        <taxon>Corynebacteriaceae</taxon>
        <taxon>Corynebacterium</taxon>
    </lineage>
</organism>
<evidence type="ECO:0000313" key="2">
    <source>
        <dbReference type="EMBL" id="AGG65717.1"/>
    </source>
</evidence>
<dbReference type="HOGENOM" id="CLU_161884_0_0_11"/>
<protein>
    <recommendedName>
        <fullName evidence="4">TadE-like protein</fullName>
    </recommendedName>
</protein>
<dbReference type="KEGG" id="ccn:H924_01305"/>
<dbReference type="eggNOG" id="ENOG5031QIH">
    <property type="taxonomic scope" value="Bacteria"/>
</dbReference>
<gene>
    <name evidence="2" type="ORF">H924_01305</name>
</gene>
<reference evidence="2 3" key="1">
    <citation type="submission" date="2013-02" db="EMBL/GenBank/DDBJ databases">
        <title>The complete genome sequence of Corynebacterium callunae DSM 20147.</title>
        <authorList>
            <person name="Ruckert C."/>
            <person name="Albersmeier A."/>
            <person name="Kalinowski J."/>
        </authorList>
    </citation>
    <scope>NUCLEOTIDE SEQUENCE [LARGE SCALE GENOMIC DNA]</scope>
    <source>
        <strain evidence="2 3">DSM 20147</strain>
    </source>
</reference>
<evidence type="ECO:0000313" key="3">
    <source>
        <dbReference type="Proteomes" id="UP000011760"/>
    </source>
</evidence>
<keyword evidence="1" id="KW-0812">Transmembrane</keyword>
<sequence>MVKKHKIIGRQRFPPLLADERGSVSIEAALALSAMVVVCALIVAAMATLATYLAAIDAAGAAARAHAIGEEFSPARGSLHLAESGGLLTATVTIRAPFGEISADAIYPLEN</sequence>
<keyword evidence="1" id="KW-1133">Transmembrane helix</keyword>
<dbReference type="Proteomes" id="UP000011760">
    <property type="component" value="Chromosome"/>
</dbReference>
<dbReference type="RefSeq" id="WP_015650171.1">
    <property type="nucleotide sequence ID" value="NC_020506.1"/>
</dbReference>
<dbReference type="STRING" id="1121353.H924_01305"/>